<sequence length="286" mass="31025">MKRFAPLVVLLFAITSITTAASAPESFLIGGDRPVVVNLPDQISNPAPLVIMLHSASTSGAHQERYMRLAPVAKRLGFIYIAPDGTVGEDGRRVWNATASCCQKSGEPVDDIAYIDSLINEIDAKYPVDRSRIYFIGHSNGAFLSIAYACKTGEAAAVVSLAGAMDVQSDCASSKPFALLQIHGDADAVVKFDGGKMNKNPYTSAFQTIRRVAGINKCSMDKGTPQFVKRIDFEPTIAGYETLSQQFPDCQAPVVLWRIKGGSHSPKLPADYAERLMIFFNQTQLE</sequence>
<dbReference type="Pfam" id="PF10503">
    <property type="entry name" value="Esterase_PHB"/>
    <property type="match status" value="1"/>
</dbReference>
<name>A0A6J7F258_9ZZZZ</name>
<keyword evidence="2" id="KW-0964">Secreted</keyword>
<evidence type="ECO:0000256" key="7">
    <source>
        <dbReference type="ARBA" id="ARBA00023326"/>
    </source>
</evidence>
<dbReference type="PANTHER" id="PTHR38050">
    <property type="match status" value="1"/>
</dbReference>
<dbReference type="GO" id="GO:0045493">
    <property type="term" value="P:xylan catabolic process"/>
    <property type="evidence" value="ECO:0007669"/>
    <property type="project" value="UniProtKB-KW"/>
</dbReference>
<dbReference type="SUPFAM" id="SSF53474">
    <property type="entry name" value="alpha/beta-Hydrolases"/>
    <property type="match status" value="1"/>
</dbReference>
<dbReference type="AlphaFoldDB" id="A0A6J7F258"/>
<proteinExistence type="predicted"/>
<evidence type="ECO:0000256" key="3">
    <source>
        <dbReference type="ARBA" id="ARBA00022651"/>
    </source>
</evidence>
<dbReference type="InterPro" id="IPR029058">
    <property type="entry name" value="AB_hydrolase_fold"/>
</dbReference>
<dbReference type="Gene3D" id="3.40.50.1820">
    <property type="entry name" value="alpha/beta hydrolase"/>
    <property type="match status" value="1"/>
</dbReference>
<comment type="subcellular location">
    <subcellularLocation>
        <location evidence="1">Secreted</location>
    </subcellularLocation>
</comment>
<keyword evidence="7" id="KW-0624">Polysaccharide degradation</keyword>
<evidence type="ECO:0000256" key="2">
    <source>
        <dbReference type="ARBA" id="ARBA00022525"/>
    </source>
</evidence>
<keyword evidence="5" id="KW-0378">Hydrolase</keyword>
<dbReference type="InterPro" id="IPR010126">
    <property type="entry name" value="Esterase_phb"/>
</dbReference>
<keyword evidence="4" id="KW-0732">Signal</keyword>
<dbReference type="InterPro" id="IPR043595">
    <property type="entry name" value="FaeB/C/D"/>
</dbReference>
<dbReference type="PANTHER" id="PTHR38050:SF2">
    <property type="entry name" value="FERULOYL ESTERASE C-RELATED"/>
    <property type="match status" value="1"/>
</dbReference>
<dbReference type="EMBL" id="CAFBLZ010000086">
    <property type="protein sequence ID" value="CAB4887270.1"/>
    <property type="molecule type" value="Genomic_DNA"/>
</dbReference>
<reference evidence="8" key="1">
    <citation type="submission" date="2020-05" db="EMBL/GenBank/DDBJ databases">
        <authorList>
            <person name="Chiriac C."/>
            <person name="Salcher M."/>
            <person name="Ghai R."/>
            <person name="Kavagutti S V."/>
        </authorList>
    </citation>
    <scope>NUCLEOTIDE SEQUENCE</scope>
</reference>
<organism evidence="8">
    <name type="scientific">freshwater metagenome</name>
    <dbReference type="NCBI Taxonomy" id="449393"/>
    <lineage>
        <taxon>unclassified sequences</taxon>
        <taxon>metagenomes</taxon>
        <taxon>ecological metagenomes</taxon>
    </lineage>
</organism>
<accession>A0A6J7F258</accession>
<evidence type="ECO:0000256" key="4">
    <source>
        <dbReference type="ARBA" id="ARBA00022729"/>
    </source>
</evidence>
<keyword evidence="6" id="KW-0119">Carbohydrate metabolism</keyword>
<evidence type="ECO:0000256" key="5">
    <source>
        <dbReference type="ARBA" id="ARBA00022801"/>
    </source>
</evidence>
<evidence type="ECO:0000256" key="1">
    <source>
        <dbReference type="ARBA" id="ARBA00004613"/>
    </source>
</evidence>
<dbReference type="GO" id="GO:0030600">
    <property type="term" value="F:feruloyl esterase activity"/>
    <property type="evidence" value="ECO:0007669"/>
    <property type="project" value="InterPro"/>
</dbReference>
<keyword evidence="3" id="KW-0858">Xylan degradation</keyword>
<dbReference type="GO" id="GO:0005576">
    <property type="term" value="C:extracellular region"/>
    <property type="evidence" value="ECO:0007669"/>
    <property type="project" value="UniProtKB-SubCell"/>
</dbReference>
<evidence type="ECO:0000313" key="8">
    <source>
        <dbReference type="EMBL" id="CAB4887270.1"/>
    </source>
</evidence>
<evidence type="ECO:0000256" key="6">
    <source>
        <dbReference type="ARBA" id="ARBA00023277"/>
    </source>
</evidence>
<gene>
    <name evidence="8" type="ORF">UFOPK3482_00954</name>
</gene>
<protein>
    <submittedName>
        <fullName evidence="8">Unannotated protein</fullName>
    </submittedName>
</protein>